<evidence type="ECO:0000256" key="1">
    <source>
        <dbReference type="SAM" id="Coils"/>
    </source>
</evidence>
<feature type="region of interest" description="Disordered" evidence="2">
    <location>
        <begin position="1"/>
        <end position="62"/>
    </location>
</feature>
<reference evidence="3 4" key="1">
    <citation type="submission" date="2021-07" db="EMBL/GenBank/DDBJ databases">
        <title>Genomic diversity and antimicrobial resistance of Prevotella spp. isolated from chronic lung disease airways.</title>
        <authorList>
            <person name="Webb K.A."/>
            <person name="Olagoke O.S."/>
            <person name="Baird T."/>
            <person name="Neill J."/>
            <person name="Pham A."/>
            <person name="Wells T.J."/>
            <person name="Ramsay K.A."/>
            <person name="Bell S.C."/>
            <person name="Sarovich D.S."/>
            <person name="Price E.P."/>
        </authorList>
    </citation>
    <scope>NUCLEOTIDE SEQUENCE [LARGE SCALE GENOMIC DNA]</scope>
    <source>
        <strain evidence="3 4">SCHI0011.S.12</strain>
    </source>
</reference>
<accession>A0ABS6YE40</accession>
<evidence type="ECO:0000313" key="4">
    <source>
        <dbReference type="Proteomes" id="UP000788426"/>
    </source>
</evidence>
<organism evidence="3 4">
    <name type="scientific">Hoylesella nanceiensis</name>
    <dbReference type="NCBI Taxonomy" id="425941"/>
    <lineage>
        <taxon>Bacteria</taxon>
        <taxon>Pseudomonadati</taxon>
        <taxon>Bacteroidota</taxon>
        <taxon>Bacteroidia</taxon>
        <taxon>Bacteroidales</taxon>
        <taxon>Prevotellaceae</taxon>
        <taxon>Hoylesella</taxon>
    </lineage>
</organism>
<evidence type="ECO:0000313" key="3">
    <source>
        <dbReference type="EMBL" id="MBW4769492.1"/>
    </source>
</evidence>
<dbReference type="InterPro" id="IPR007139">
    <property type="entry name" value="DUF349"/>
</dbReference>
<dbReference type="EMBL" id="JAHXCT010000004">
    <property type="protein sequence ID" value="MBW4769492.1"/>
    <property type="molecule type" value="Genomic_DNA"/>
</dbReference>
<dbReference type="Proteomes" id="UP000788426">
    <property type="component" value="Unassembled WGS sequence"/>
</dbReference>
<feature type="coiled-coil region" evidence="1">
    <location>
        <begin position="560"/>
        <end position="629"/>
    </location>
</feature>
<sequence>MDLQKNSQEQGFDATENNESQVISSNANSGNETSATTSDATNQTEENVLDNQSNTSNKQYTTKQEIIDKIKTLASSETVPSREEIESLKSTFYRIHLAEREAEQKAYLEAGGDPSAYKVAPSEDEMVFKAELSLIKEKRAKLLQEQEKERQENLKQKLAIIESIKAIATSPDEANKSYAQFKELQTKWKEINNVPADKVNELWRTYQLYTEQFYDLLKLNHEAREYDFKKNLELKTKLCEAAEKLSEEKDVVSAFHQLQELHQQYREIGPVAKENREQIWTRFKNASTVINKRHQQHFEELRGKEEENLVKKTNLCEKVEAINAKKIQSISEWEKTTEEVTNIQKEWKTIGFTPQKMNVKIFERFREACNTFFQSKTTFFKELKASFAENIEKKKALIEKAKNLADSTEWKSTSDKLIALQKEWKKVGFVPQKVSDKLWEEFVQYCNKFFDARKAANGDSHSEEHKNLEHKESILKELKSFIATKAEDASEKIHQLIKEYNQTGHVPYKEKDRLYAQFKEISDQLKKELNISVNRKRLDDFKNNLKNVVSNGENALYNERNKLFRAYERMKQELQTYENNLGFLSAASKKGNSLISNFTQKTEKLKEEMQLLKEKIKEIDRQQKEENDNE</sequence>
<name>A0ABS6YE40_9BACT</name>
<evidence type="ECO:0000256" key="2">
    <source>
        <dbReference type="SAM" id="MobiDB-lite"/>
    </source>
</evidence>
<dbReference type="Pfam" id="PF03993">
    <property type="entry name" value="DUF349"/>
    <property type="match status" value="5"/>
</dbReference>
<protein>
    <submittedName>
        <fullName evidence="3">DUF349 domain-containing protein</fullName>
    </submittedName>
</protein>
<dbReference type="RefSeq" id="WP_219481391.1">
    <property type="nucleotide sequence ID" value="NZ_JAHXCT010000004.1"/>
</dbReference>
<keyword evidence="4" id="KW-1185">Reference proteome</keyword>
<keyword evidence="1" id="KW-0175">Coiled coil</keyword>
<gene>
    <name evidence="3" type="ORF">KZO38_06910</name>
</gene>
<proteinExistence type="predicted"/>
<comment type="caution">
    <text evidence="3">The sequence shown here is derived from an EMBL/GenBank/DDBJ whole genome shotgun (WGS) entry which is preliminary data.</text>
</comment>